<dbReference type="Pfam" id="PF00534">
    <property type="entry name" value="Glycos_transf_1"/>
    <property type="match status" value="2"/>
</dbReference>
<dbReference type="GO" id="GO:0008168">
    <property type="term" value="F:methyltransferase activity"/>
    <property type="evidence" value="ECO:0007669"/>
    <property type="project" value="UniProtKB-KW"/>
</dbReference>
<reference evidence="5" key="1">
    <citation type="submission" date="2020-09" db="EMBL/GenBank/DDBJ databases">
        <title>Bosea spartocytisi sp. nov. a root nodule endophyte of Spartocytisus supranubius in the high mountain ecosystem fo the Teide National Park (Canary Islands, Spain).</title>
        <authorList>
            <person name="Pulido-Suarez L."/>
            <person name="Peix A."/>
            <person name="Igual J.M."/>
            <person name="Socas-Perez N."/>
            <person name="Velazquez E."/>
            <person name="Flores-Felix J.D."/>
            <person name="Leon-Barrios M."/>
        </authorList>
    </citation>
    <scope>NUCLEOTIDE SEQUENCE</scope>
    <source>
        <strain evidence="5">SSUT16</strain>
    </source>
</reference>
<dbReference type="EMBL" id="JACXWY010000003">
    <property type="protein sequence ID" value="MBD3845152.1"/>
    <property type="molecule type" value="Genomic_DNA"/>
</dbReference>
<dbReference type="Gene3D" id="3.90.550.10">
    <property type="entry name" value="Spore Coat Polysaccharide Biosynthesis Protein SpsA, Chain A"/>
    <property type="match status" value="1"/>
</dbReference>
<feature type="domain" description="Glycosyl transferase family 1" evidence="2">
    <location>
        <begin position="626"/>
        <end position="782"/>
    </location>
</feature>
<dbReference type="Gene3D" id="3.40.50.2000">
    <property type="entry name" value="Glycogen Phosphorylase B"/>
    <property type="match status" value="2"/>
</dbReference>
<organism evidence="5 6">
    <name type="scientific">Bosea spartocytisi</name>
    <dbReference type="NCBI Taxonomy" id="2773451"/>
    <lineage>
        <taxon>Bacteria</taxon>
        <taxon>Pseudomonadati</taxon>
        <taxon>Pseudomonadota</taxon>
        <taxon>Alphaproteobacteria</taxon>
        <taxon>Hyphomicrobiales</taxon>
        <taxon>Boseaceae</taxon>
        <taxon>Bosea</taxon>
    </lineage>
</organism>
<evidence type="ECO:0000313" key="5">
    <source>
        <dbReference type="EMBL" id="MBD3845152.1"/>
    </source>
</evidence>
<dbReference type="InterPro" id="IPR029063">
    <property type="entry name" value="SAM-dependent_MTases_sf"/>
</dbReference>
<proteinExistence type="predicted"/>
<dbReference type="InterPro" id="IPR029044">
    <property type="entry name" value="Nucleotide-diphossugar_trans"/>
</dbReference>
<evidence type="ECO:0000259" key="4">
    <source>
        <dbReference type="Pfam" id="PF05050"/>
    </source>
</evidence>
<dbReference type="Proteomes" id="UP000619295">
    <property type="component" value="Unassembled WGS sequence"/>
</dbReference>
<name>A0A927E6W7_9HYPH</name>
<feature type="domain" description="Methyltransferase FkbM" evidence="4">
    <location>
        <begin position="29"/>
        <end position="191"/>
    </location>
</feature>
<comment type="caution">
    <text evidence="5">The sequence shown here is derived from an EMBL/GenBank/DDBJ whole genome shotgun (WGS) entry which is preliminary data.</text>
</comment>
<protein>
    <submittedName>
        <fullName evidence="5">FkbM family methyltransferase</fullName>
    </submittedName>
</protein>
<dbReference type="SUPFAM" id="SSF53756">
    <property type="entry name" value="UDP-Glycosyltransferase/glycogen phosphorylase"/>
    <property type="match status" value="2"/>
</dbReference>
<dbReference type="InterPro" id="IPR006342">
    <property type="entry name" value="FkbM_mtfrase"/>
</dbReference>
<feature type="domain" description="Glycosyl transferase family 1" evidence="2">
    <location>
        <begin position="1007"/>
        <end position="1169"/>
    </location>
</feature>
<sequence length="1559" mass="174854">MTFTSYAQNLEDVILMRALGHVQAGTYIDIGANDPVADSVSLAFYERGWRGVHVEPVPEFADRLREARPDEEVIQAIVGLRDGMVPFYSIRDTGMSTADQVIAKERERAGFPIEEIHVKSITLATIFDKFDGRDIHWLKIDVEGMEEDVIESWGTSKARPWIIVLESVSPTDTTVETLGWEKHLIKRGYQFAYFDGLNRFYVIDTHRELLKKFDLGPNFLDDFVVGDLSPFARGVQAQLASRAAEIQNLNLAVVGRDRQLADAVAKQGELQRSVQDFQSRLKGAEARGTALQSQLDAAEARIAALYKSTSWRLTAPLRRLAIVARTLLRGGVAWASFAPGSRPRRLSRRWLMRCFDAIVGNPWLRPVVGRVFRRFPRLKERLMTAIRNERALSLDFGLRGATNVASATLMSPFVAPADEATIYLFVDHTVACATNTGVQRTVRGIASGLTRLGQRVRYVKWDPNLSACVLIDQGELQEFAKWNGPSITDEEREGYPSSGEAPVPVVPRFGDWLIVPEVPHITFQRMPATLELIIWARGAGIGVGFVFYDAIPLRRGEFAHMAPAHAAYMQALRLADIVWPISRWATDDLVAFWAAGENATPDTMPKVLPLHLAGALDWARATAPAAVTEKLILAVGTLEPRKNQLALIRAFRTYLRDHPGSDWRLVLVGNLHPLVTQEVQEACAAVAEISHRPAIPDKELRDLFERAAFTVFPSLEEGFGLPILESLWFGKPCLCADFGSMGEVAEGGGCLTIDMNDEAALLQALQRLIEDDDLRQRLASEACARAMIEWKDYARSIRDSAWCATGPIFYYWVDGTVAFAKNTGIQRVVRQLARELMQNGNRLVPVKFNSDGTGLASATLEDLLHLAQWNGPSPEMWSEWIPPAAVGANGFFIMAELPVNLTARQQSDLKAATTRYKLKTAAVFYDNIPWKMKDVYRDFYSEPVSGAHRRYMNWIYDFDLVMPISNYSTKELFAFYKAEGRLQDPSGVEILPAVLPGEFPESPRTRRPSAVKADGPITILCVGTIEPRKNHLVLLEAFILATRRSRRELRLVIAGRRTEPRLAERIETILGENNNIVWEDNADDARLNDLHRACDFTAYPSLEEGFGLPILESLWYGKPSICADFGAMAEVAEGGGCLMVDVRNGNALAEAILELANNPERLLALSSEAVSRPFRSWREYAKDVQSQLQHLAPRLPAAKLPTADDILRRADDMHLVPRPKLSVCISTYNRAEWLAVSLRNWARLYPEPIQGVELFVCDNASTDHTPEVVKSYLDRSDFVYRRNPVNVGMLGNLRETAHAAHGSHIWILGDDDLLLPGSIERVLQSIDANPGVGLIYLNYSFTRLEDARQIADFESFFHDATPIVPPEPDLVGPIRDICARNENFFTAIYTLVLRRDHAIGAYSQNTSGRPFSTMLTCIPTTYYVLHHMMEEKGVWLGSPQVVVNMNVSWMRYAPLWILERIPEVYDVAERRGVSPDDINRWRRHTLPSVVAFFRQIFEQDSEGNAAFIDLARVVRRFSALPEFADAGAEMRAVYEKAHLARHPLATRRVDEVFPSMSAR</sequence>
<dbReference type="Pfam" id="PF00535">
    <property type="entry name" value="Glycos_transf_2"/>
    <property type="match status" value="1"/>
</dbReference>
<evidence type="ECO:0000259" key="3">
    <source>
        <dbReference type="Pfam" id="PF00535"/>
    </source>
</evidence>
<dbReference type="GO" id="GO:0016757">
    <property type="term" value="F:glycosyltransferase activity"/>
    <property type="evidence" value="ECO:0007669"/>
    <property type="project" value="InterPro"/>
</dbReference>
<gene>
    <name evidence="5" type="ORF">IED13_05550</name>
</gene>
<dbReference type="SUPFAM" id="SSF53335">
    <property type="entry name" value="S-adenosyl-L-methionine-dependent methyltransferases"/>
    <property type="match status" value="1"/>
</dbReference>
<dbReference type="Gene3D" id="3.40.50.150">
    <property type="entry name" value="Vaccinia Virus protein VP39"/>
    <property type="match status" value="1"/>
</dbReference>
<dbReference type="NCBIfam" id="TIGR01444">
    <property type="entry name" value="fkbM_fam"/>
    <property type="match status" value="1"/>
</dbReference>
<dbReference type="CDD" id="cd00761">
    <property type="entry name" value="Glyco_tranf_GTA_type"/>
    <property type="match status" value="1"/>
</dbReference>
<keyword evidence="1" id="KW-0808">Transferase</keyword>
<accession>A0A927E6W7</accession>
<dbReference type="InterPro" id="IPR001296">
    <property type="entry name" value="Glyco_trans_1"/>
</dbReference>
<evidence type="ECO:0000256" key="1">
    <source>
        <dbReference type="ARBA" id="ARBA00022679"/>
    </source>
</evidence>
<dbReference type="PANTHER" id="PTHR46401">
    <property type="entry name" value="GLYCOSYLTRANSFERASE WBBK-RELATED"/>
    <property type="match status" value="1"/>
</dbReference>
<keyword evidence="6" id="KW-1185">Reference proteome</keyword>
<keyword evidence="5" id="KW-0489">Methyltransferase</keyword>
<feature type="domain" description="Glycosyltransferase 2-like" evidence="3">
    <location>
        <begin position="1222"/>
        <end position="1336"/>
    </location>
</feature>
<evidence type="ECO:0000313" key="6">
    <source>
        <dbReference type="Proteomes" id="UP000619295"/>
    </source>
</evidence>
<dbReference type="RefSeq" id="WP_191123620.1">
    <property type="nucleotide sequence ID" value="NZ_JACXWY010000003.1"/>
</dbReference>
<dbReference type="Pfam" id="PF05050">
    <property type="entry name" value="Methyltransf_21"/>
    <property type="match status" value="1"/>
</dbReference>
<dbReference type="InterPro" id="IPR001173">
    <property type="entry name" value="Glyco_trans_2-like"/>
</dbReference>
<dbReference type="GO" id="GO:0032259">
    <property type="term" value="P:methylation"/>
    <property type="evidence" value="ECO:0007669"/>
    <property type="project" value="UniProtKB-KW"/>
</dbReference>
<evidence type="ECO:0000259" key="2">
    <source>
        <dbReference type="Pfam" id="PF00534"/>
    </source>
</evidence>
<dbReference type="SUPFAM" id="SSF53448">
    <property type="entry name" value="Nucleotide-diphospho-sugar transferases"/>
    <property type="match status" value="1"/>
</dbReference>
<dbReference type="CDD" id="cd03809">
    <property type="entry name" value="GT4_MtfB-like"/>
    <property type="match status" value="1"/>
</dbReference>
<dbReference type="PANTHER" id="PTHR46401:SF2">
    <property type="entry name" value="GLYCOSYLTRANSFERASE WBBK-RELATED"/>
    <property type="match status" value="1"/>
</dbReference>